<dbReference type="PRINTS" id="PR00819">
    <property type="entry name" value="CBXCFQXSUPER"/>
</dbReference>
<evidence type="ECO:0000313" key="8">
    <source>
        <dbReference type="Proteomes" id="UP000070544"/>
    </source>
</evidence>
<dbReference type="Gene3D" id="3.40.50.300">
    <property type="entry name" value="P-loop containing nucleotide triphosphate hydrolases"/>
    <property type="match status" value="3"/>
</dbReference>
<feature type="region of interest" description="Disordered" evidence="5">
    <location>
        <begin position="769"/>
        <end position="835"/>
    </location>
</feature>
<dbReference type="InterPro" id="IPR050773">
    <property type="entry name" value="CbxX/CfxQ_RuBisCO_ESX"/>
</dbReference>
<dbReference type="OrthoDB" id="2423195at2759"/>
<keyword evidence="2" id="KW-0547">Nucleotide-binding</keyword>
<feature type="domain" description="AAA+ ATPase" evidence="6">
    <location>
        <begin position="545"/>
        <end position="693"/>
    </location>
</feature>
<evidence type="ECO:0000259" key="6">
    <source>
        <dbReference type="SMART" id="SM00382"/>
    </source>
</evidence>
<keyword evidence="4" id="KW-0175">Coiled coil</keyword>
<organism evidence="7 8">
    <name type="scientific">Gonapodya prolifera (strain JEL478)</name>
    <name type="common">Monoblepharis prolifera</name>
    <dbReference type="NCBI Taxonomy" id="1344416"/>
    <lineage>
        <taxon>Eukaryota</taxon>
        <taxon>Fungi</taxon>
        <taxon>Fungi incertae sedis</taxon>
        <taxon>Chytridiomycota</taxon>
        <taxon>Chytridiomycota incertae sedis</taxon>
        <taxon>Monoblepharidomycetes</taxon>
        <taxon>Monoblepharidales</taxon>
        <taxon>Gonapodyaceae</taxon>
        <taxon>Gonapodya</taxon>
    </lineage>
</organism>
<dbReference type="EMBL" id="KQ965732">
    <property type="protein sequence ID" value="KXS21803.1"/>
    <property type="molecule type" value="Genomic_DNA"/>
</dbReference>
<keyword evidence="3" id="KW-0067">ATP-binding</keyword>
<comment type="similarity">
    <text evidence="1">Belongs to the CbxX/CfxQ family.</text>
</comment>
<dbReference type="AlphaFoldDB" id="A0A139AZ20"/>
<feature type="coiled-coil region" evidence="4">
    <location>
        <begin position="836"/>
        <end position="882"/>
    </location>
</feature>
<dbReference type="SMART" id="SM00382">
    <property type="entry name" value="AAA"/>
    <property type="match status" value="3"/>
</dbReference>
<dbReference type="InterPro" id="IPR041627">
    <property type="entry name" value="AAA_lid_6"/>
</dbReference>
<dbReference type="GO" id="GO:0005524">
    <property type="term" value="F:ATP binding"/>
    <property type="evidence" value="ECO:0007669"/>
    <property type="project" value="UniProtKB-KW"/>
</dbReference>
<keyword evidence="7" id="KW-0378">Hydrolase</keyword>
<dbReference type="PANTHER" id="PTHR43392">
    <property type="entry name" value="AAA-TYPE ATPASE FAMILY PROTEIN / ANKYRIN REPEAT FAMILY PROTEIN"/>
    <property type="match status" value="1"/>
</dbReference>
<protein>
    <submittedName>
        <fullName evidence="7">p-loop containing nucleoside triphosphate hydrolase protein</fullName>
    </submittedName>
</protein>
<dbReference type="FunFam" id="3.40.50.300:FF:000216">
    <property type="entry name" value="Type VII secretion ATPase EccA"/>
    <property type="match status" value="2"/>
</dbReference>
<name>A0A139AZ20_GONPJ</name>
<proteinExistence type="inferred from homology"/>
<dbReference type="CDD" id="cd00009">
    <property type="entry name" value="AAA"/>
    <property type="match status" value="2"/>
</dbReference>
<dbReference type="Proteomes" id="UP000070544">
    <property type="component" value="Unassembled WGS sequence"/>
</dbReference>
<sequence>MFKTALALAKLSLEKRKKNHIALNFIFTGNPGSGKTTVARLFASILHDSGMRKASTCVELTAQGAKDEGIDEFRKALKQAENGVLFLDEAPDLDPSGDFKGKPIVNELLTTSENKRDSISIILAGYEDEMHSKLFSFNEGLKSRFQQVQFEDYDEKELCAIFHKMVSDRGWECPEEAGIITAKRLAKQRSSKGFGNARAVRQVVERACQRAMSKGISDENLVLTLEDVIGENPLYNPKVAQVRQKFDSKIGWDSIKKSVQDLVELCGKNYQLELDGKPPYPVFLNRMFLGNPGTGKTTCAELYGELLKHLNFLSIGDVVKKVASDFIGDVVGASTKKTATILSSAKGKCLIIDEAYNLDNSLYGKQVLDVLVEKVQNSETDDLCVLLLGYEQPMLEMLRKQNPGLARRFPREHAFCFEDYGDRALLSILNGSASQSNVTIPSEVSERFLQALAMQRSMANFGNAGAVNTMLQTAIAKAVARDDLEYDESGKMVLAVADLGLPDADNEDPLAPLENLYRMEEVKKSLQNLRNAVLVAQREGTRIPEVGHFVFRGSPGTGKTTVARVMANILCKFGLIATDRLVETSGLDMTGQYVGQTKTKVTEMMNAARGSVLFIDEAYELGIGPFGQEAMTTLLAGMTDPTYKGTIFVVAGYPRDMDQMLDRNAGLKSRFTHFLDFPDWDGDDCIRFLRNVLEQESFVVKDLRVWQAAKSGFDELIAYRGWGNGRDVAKVWKEIKGFRSNRIVDLPPEEEPTIHLADVIGAIKQIVTDRKPPVGPSGRAFDPPANKNLPMQTQEQRKEDHKVEVKVEEVEEKQDVEQREEKQHDGRDPGVSDHDWAELEIAKKEHAERLERLKKERLDAELQEELKRQQKMQERLRQLMNCPAGFQWFQTGGGWRCGGGSHYVSNDVLEKHFMRDV</sequence>
<dbReference type="Pfam" id="PF17866">
    <property type="entry name" value="AAA_lid_6"/>
    <property type="match status" value="1"/>
</dbReference>
<evidence type="ECO:0000256" key="3">
    <source>
        <dbReference type="ARBA" id="ARBA00022840"/>
    </source>
</evidence>
<dbReference type="PANTHER" id="PTHR43392:SF2">
    <property type="entry name" value="AAA-TYPE ATPASE FAMILY PROTEIN _ ANKYRIN REPEAT FAMILY PROTEIN"/>
    <property type="match status" value="1"/>
</dbReference>
<feature type="compositionally biased region" description="Basic and acidic residues" evidence="5">
    <location>
        <begin position="795"/>
        <end position="835"/>
    </location>
</feature>
<evidence type="ECO:0000313" key="7">
    <source>
        <dbReference type="EMBL" id="KXS21803.1"/>
    </source>
</evidence>
<dbReference type="OMA" id="YGDIPYE"/>
<dbReference type="Gene3D" id="1.10.8.60">
    <property type="match status" value="2"/>
</dbReference>
<evidence type="ECO:0000256" key="2">
    <source>
        <dbReference type="ARBA" id="ARBA00022741"/>
    </source>
</evidence>
<dbReference type="InterPro" id="IPR003959">
    <property type="entry name" value="ATPase_AAA_core"/>
</dbReference>
<feature type="domain" description="AAA+ ATPase" evidence="6">
    <location>
        <begin position="282"/>
        <end position="526"/>
    </location>
</feature>
<dbReference type="STRING" id="1344416.A0A139AZ20"/>
<dbReference type="GO" id="GO:0016887">
    <property type="term" value="F:ATP hydrolysis activity"/>
    <property type="evidence" value="ECO:0007669"/>
    <property type="project" value="InterPro"/>
</dbReference>
<accession>A0A139AZ20</accession>
<keyword evidence="8" id="KW-1185">Reference proteome</keyword>
<gene>
    <name evidence="7" type="ORF">M427DRAFT_27374</name>
</gene>
<dbReference type="SUPFAM" id="SSF52540">
    <property type="entry name" value="P-loop containing nucleoside triphosphate hydrolases"/>
    <property type="match status" value="3"/>
</dbReference>
<dbReference type="InterPro" id="IPR000641">
    <property type="entry name" value="CbxX/CfxQ"/>
</dbReference>
<evidence type="ECO:0000256" key="1">
    <source>
        <dbReference type="ARBA" id="ARBA00010378"/>
    </source>
</evidence>
<evidence type="ECO:0000256" key="4">
    <source>
        <dbReference type="SAM" id="Coils"/>
    </source>
</evidence>
<dbReference type="Pfam" id="PF00004">
    <property type="entry name" value="AAA"/>
    <property type="match status" value="3"/>
</dbReference>
<feature type="domain" description="AAA+ ATPase" evidence="6">
    <location>
        <begin position="21"/>
        <end position="155"/>
    </location>
</feature>
<reference evidence="7 8" key="1">
    <citation type="journal article" date="2015" name="Genome Biol. Evol.">
        <title>Phylogenomic analyses indicate that early fungi evolved digesting cell walls of algal ancestors of land plants.</title>
        <authorList>
            <person name="Chang Y."/>
            <person name="Wang S."/>
            <person name="Sekimoto S."/>
            <person name="Aerts A.L."/>
            <person name="Choi C."/>
            <person name="Clum A."/>
            <person name="LaButti K.M."/>
            <person name="Lindquist E.A."/>
            <person name="Yee Ngan C."/>
            <person name="Ohm R.A."/>
            <person name="Salamov A.A."/>
            <person name="Grigoriev I.V."/>
            <person name="Spatafora J.W."/>
            <person name="Berbee M.L."/>
        </authorList>
    </citation>
    <scope>NUCLEOTIDE SEQUENCE [LARGE SCALE GENOMIC DNA]</scope>
    <source>
        <strain evidence="7 8">JEL478</strain>
    </source>
</reference>
<dbReference type="InterPro" id="IPR027417">
    <property type="entry name" value="P-loop_NTPase"/>
</dbReference>
<dbReference type="InterPro" id="IPR003593">
    <property type="entry name" value="AAA+_ATPase"/>
</dbReference>
<evidence type="ECO:0000256" key="5">
    <source>
        <dbReference type="SAM" id="MobiDB-lite"/>
    </source>
</evidence>